<comment type="caution">
    <text evidence="2">The sequence shown here is derived from an EMBL/GenBank/DDBJ whole genome shotgun (WGS) entry which is preliminary data.</text>
</comment>
<gene>
    <name evidence="2" type="ORF">HNQ40_003044</name>
</gene>
<dbReference type="SUPFAM" id="SSF54106">
    <property type="entry name" value="LysM domain"/>
    <property type="match status" value="1"/>
</dbReference>
<dbReference type="PROSITE" id="PS51782">
    <property type="entry name" value="LYSM"/>
    <property type="match status" value="1"/>
</dbReference>
<protein>
    <submittedName>
        <fullName evidence="2">Nucleoid-associated protein YgaU</fullName>
    </submittedName>
</protein>
<evidence type="ECO:0000313" key="2">
    <source>
        <dbReference type="EMBL" id="MBB6431238.1"/>
    </source>
</evidence>
<evidence type="ECO:0000313" key="3">
    <source>
        <dbReference type="Proteomes" id="UP000541810"/>
    </source>
</evidence>
<organism evidence="2 3">
    <name type="scientific">Algisphaera agarilytica</name>
    <dbReference type="NCBI Taxonomy" id="1385975"/>
    <lineage>
        <taxon>Bacteria</taxon>
        <taxon>Pseudomonadati</taxon>
        <taxon>Planctomycetota</taxon>
        <taxon>Phycisphaerae</taxon>
        <taxon>Phycisphaerales</taxon>
        <taxon>Phycisphaeraceae</taxon>
        <taxon>Algisphaera</taxon>
    </lineage>
</organism>
<keyword evidence="3" id="KW-1185">Reference proteome</keyword>
<dbReference type="InterPro" id="IPR036779">
    <property type="entry name" value="LysM_dom_sf"/>
</dbReference>
<dbReference type="CDD" id="cd00118">
    <property type="entry name" value="LysM"/>
    <property type="match status" value="1"/>
</dbReference>
<dbReference type="AlphaFoldDB" id="A0A7X0LMP6"/>
<dbReference type="EMBL" id="JACHGY010000001">
    <property type="protein sequence ID" value="MBB6431238.1"/>
    <property type="molecule type" value="Genomic_DNA"/>
</dbReference>
<name>A0A7X0LMP6_9BACT</name>
<dbReference type="SMART" id="SM00257">
    <property type="entry name" value="LysM"/>
    <property type="match status" value="1"/>
</dbReference>
<sequence>MNTPVFSSLCLTGLLTLSFGCSQVNRLYEQDTGEMAEVPGPPPAETSSQYAAEEDVAFIEPMDAGDEDAMLSDDVDAIEPLPEPEPAAPRTYTIQKGDSFWKIAKSVYGDPMRMKDIEAANPDIDPKKLKIGDEIILPE</sequence>
<dbReference type="Gene3D" id="3.10.350.10">
    <property type="entry name" value="LysM domain"/>
    <property type="match status" value="1"/>
</dbReference>
<proteinExistence type="predicted"/>
<reference evidence="2 3" key="1">
    <citation type="submission" date="2020-08" db="EMBL/GenBank/DDBJ databases">
        <title>Genomic Encyclopedia of Type Strains, Phase IV (KMG-IV): sequencing the most valuable type-strain genomes for metagenomic binning, comparative biology and taxonomic classification.</title>
        <authorList>
            <person name="Goeker M."/>
        </authorList>
    </citation>
    <scope>NUCLEOTIDE SEQUENCE [LARGE SCALE GENOMIC DNA]</scope>
    <source>
        <strain evidence="2 3">DSM 103725</strain>
    </source>
</reference>
<dbReference type="RefSeq" id="WP_221435565.1">
    <property type="nucleotide sequence ID" value="NZ_JACHGY010000001.1"/>
</dbReference>
<dbReference type="Pfam" id="PF23457">
    <property type="entry name" value="LysM2_NFP"/>
    <property type="match status" value="1"/>
</dbReference>
<feature type="domain" description="LysM" evidence="1">
    <location>
        <begin position="90"/>
        <end position="137"/>
    </location>
</feature>
<dbReference type="Proteomes" id="UP000541810">
    <property type="component" value="Unassembled WGS sequence"/>
</dbReference>
<evidence type="ECO:0000259" key="1">
    <source>
        <dbReference type="PROSITE" id="PS51782"/>
    </source>
</evidence>
<dbReference type="InterPro" id="IPR059143">
    <property type="entry name" value="NFP_LysM2"/>
</dbReference>
<dbReference type="InterPro" id="IPR018392">
    <property type="entry name" value="LysM"/>
</dbReference>
<accession>A0A7X0LMP6</accession>